<feature type="transmembrane region" description="Helical" evidence="1">
    <location>
        <begin position="130"/>
        <end position="149"/>
    </location>
</feature>
<dbReference type="Proteomes" id="UP000193920">
    <property type="component" value="Unassembled WGS sequence"/>
</dbReference>
<feature type="transmembrane region" description="Helical" evidence="1">
    <location>
        <begin position="84"/>
        <end position="110"/>
    </location>
</feature>
<name>A0A1Y2F8A3_9FUNG</name>
<keyword evidence="1" id="KW-0812">Transmembrane</keyword>
<dbReference type="EMBL" id="MCOG01000013">
    <property type="protein sequence ID" value="ORY80122.1"/>
    <property type="molecule type" value="Genomic_DNA"/>
</dbReference>
<keyword evidence="1" id="KW-0472">Membrane</keyword>
<dbReference type="GO" id="GO:0080120">
    <property type="term" value="P:CAAX-box protein maturation"/>
    <property type="evidence" value="ECO:0007669"/>
    <property type="project" value="UniProtKB-ARBA"/>
</dbReference>
<dbReference type="PANTHER" id="PTHR36435">
    <property type="entry name" value="SLR1288 PROTEIN"/>
    <property type="match status" value="1"/>
</dbReference>
<evidence type="ECO:0000313" key="4">
    <source>
        <dbReference type="Proteomes" id="UP000193920"/>
    </source>
</evidence>
<dbReference type="InterPro" id="IPR052710">
    <property type="entry name" value="CAAX_protease"/>
</dbReference>
<feature type="domain" description="CAAX prenyl protease 2/Lysostaphin resistance protein A-like" evidence="2">
    <location>
        <begin position="130"/>
        <end position="225"/>
    </location>
</feature>
<sequence length="235" mass="27623">MASKTTETNTNNKKVSENEKEITAMFEIYSSDTEVESETEIEKMKNSNNTFININDASNDLLYRKPRKERRHIRFMKEFLKKRVYITAFVSILLLFAIDIVSYIIFNLIMGTERETLKSDMKKTNRTKESTVFLIVYVCIIRPILEEIVFRKFVFNVVKKLSKLLAYLISSFLFAFAYFDCSFSGMWHNMDDFIAFFLKGIVLAATYDYDGYLLASLYSNIFYNCLLVFIQFIVL</sequence>
<organism evidence="3 4">
    <name type="scientific">Neocallimastix californiae</name>
    <dbReference type="NCBI Taxonomy" id="1754190"/>
    <lineage>
        <taxon>Eukaryota</taxon>
        <taxon>Fungi</taxon>
        <taxon>Fungi incertae sedis</taxon>
        <taxon>Chytridiomycota</taxon>
        <taxon>Chytridiomycota incertae sedis</taxon>
        <taxon>Neocallimastigomycetes</taxon>
        <taxon>Neocallimastigales</taxon>
        <taxon>Neocallimastigaceae</taxon>
        <taxon>Neocallimastix</taxon>
    </lineage>
</organism>
<dbReference type="GO" id="GO:0004175">
    <property type="term" value="F:endopeptidase activity"/>
    <property type="evidence" value="ECO:0007669"/>
    <property type="project" value="UniProtKB-ARBA"/>
</dbReference>
<accession>A0A1Y2F8A3</accession>
<feature type="transmembrane region" description="Helical" evidence="1">
    <location>
        <begin position="212"/>
        <end position="234"/>
    </location>
</feature>
<dbReference type="AlphaFoldDB" id="A0A1Y2F8A3"/>
<feature type="transmembrane region" description="Helical" evidence="1">
    <location>
        <begin position="161"/>
        <end position="179"/>
    </location>
</feature>
<dbReference type="InterPro" id="IPR003675">
    <property type="entry name" value="Rce1/LyrA-like_dom"/>
</dbReference>
<protein>
    <recommendedName>
        <fullName evidence="2">CAAX prenyl protease 2/Lysostaphin resistance protein A-like domain-containing protein</fullName>
    </recommendedName>
</protein>
<keyword evidence="1" id="KW-1133">Transmembrane helix</keyword>
<proteinExistence type="predicted"/>
<evidence type="ECO:0000313" key="3">
    <source>
        <dbReference type="EMBL" id="ORY80122.1"/>
    </source>
</evidence>
<comment type="caution">
    <text evidence="3">The sequence shown here is derived from an EMBL/GenBank/DDBJ whole genome shotgun (WGS) entry which is preliminary data.</text>
</comment>
<keyword evidence="4" id="KW-1185">Reference proteome</keyword>
<evidence type="ECO:0000259" key="2">
    <source>
        <dbReference type="Pfam" id="PF02517"/>
    </source>
</evidence>
<reference evidence="3 4" key="1">
    <citation type="submission" date="2016-08" db="EMBL/GenBank/DDBJ databases">
        <title>A Parts List for Fungal Cellulosomes Revealed by Comparative Genomics.</title>
        <authorList>
            <consortium name="DOE Joint Genome Institute"/>
            <person name="Haitjema C.H."/>
            <person name="Gilmore S.P."/>
            <person name="Henske J.K."/>
            <person name="Solomon K.V."/>
            <person name="De Groot R."/>
            <person name="Kuo A."/>
            <person name="Mondo S.J."/>
            <person name="Salamov A.A."/>
            <person name="Labutti K."/>
            <person name="Zhao Z."/>
            <person name="Chiniquy J."/>
            <person name="Barry K."/>
            <person name="Brewer H.M."/>
            <person name="Purvine S.O."/>
            <person name="Wright A.T."/>
            <person name="Boxma B."/>
            <person name="Van Alen T."/>
            <person name="Hackstein J.H."/>
            <person name="Baker S.E."/>
            <person name="Grigoriev I.V."/>
            <person name="O'Malley M.A."/>
        </authorList>
    </citation>
    <scope>NUCLEOTIDE SEQUENCE [LARGE SCALE GENOMIC DNA]</scope>
    <source>
        <strain evidence="3 4">G1</strain>
    </source>
</reference>
<evidence type="ECO:0000256" key="1">
    <source>
        <dbReference type="SAM" id="Phobius"/>
    </source>
</evidence>
<dbReference type="PANTHER" id="PTHR36435:SF6">
    <property type="entry name" value="ABORTIVE INFECTION PROTEIN"/>
    <property type="match status" value="1"/>
</dbReference>
<gene>
    <name evidence="3" type="ORF">LY90DRAFT_697958</name>
</gene>
<dbReference type="Pfam" id="PF02517">
    <property type="entry name" value="Rce1-like"/>
    <property type="match status" value="1"/>
</dbReference>